<dbReference type="GO" id="GO:0016874">
    <property type="term" value="F:ligase activity"/>
    <property type="evidence" value="ECO:0007669"/>
    <property type="project" value="UniProtKB-KW"/>
</dbReference>
<dbReference type="Proteomes" id="UP001341259">
    <property type="component" value="Chromosome"/>
</dbReference>
<name>A0ABZ1NN67_STRVL</name>
<dbReference type="SUPFAM" id="SSF56801">
    <property type="entry name" value="Acetyl-CoA synthetase-like"/>
    <property type="match status" value="1"/>
</dbReference>
<evidence type="ECO:0000313" key="1">
    <source>
        <dbReference type="EMBL" id="WUG92830.1"/>
    </source>
</evidence>
<proteinExistence type="predicted"/>
<reference evidence="1 2" key="1">
    <citation type="submission" date="2022-10" db="EMBL/GenBank/DDBJ databases">
        <title>The complete genomes of actinobacterial strains from the NBC collection.</title>
        <authorList>
            <person name="Joergensen T.S."/>
            <person name="Alvarez Arevalo M."/>
            <person name="Sterndorff E.B."/>
            <person name="Faurdal D."/>
            <person name="Vuksanovic O."/>
            <person name="Mourched A.-S."/>
            <person name="Charusanti P."/>
            <person name="Shaw S."/>
            <person name="Blin K."/>
            <person name="Weber T."/>
        </authorList>
    </citation>
    <scope>NUCLEOTIDE SEQUENCE [LARGE SCALE GENOMIC DNA]</scope>
    <source>
        <strain evidence="1 2">NBC_00456</strain>
    </source>
</reference>
<evidence type="ECO:0000313" key="2">
    <source>
        <dbReference type="Proteomes" id="UP001341259"/>
    </source>
</evidence>
<dbReference type="EMBL" id="CP107906">
    <property type="protein sequence ID" value="WUG92830.1"/>
    <property type="molecule type" value="Genomic_DNA"/>
</dbReference>
<organism evidence="1 2">
    <name type="scientific">Streptomyces violaceus</name>
    <name type="common">Streptomyces venezuelae</name>
    <dbReference type="NCBI Taxonomy" id="1936"/>
    <lineage>
        <taxon>Bacteria</taxon>
        <taxon>Bacillati</taxon>
        <taxon>Actinomycetota</taxon>
        <taxon>Actinomycetes</taxon>
        <taxon>Kitasatosporales</taxon>
        <taxon>Streptomycetaceae</taxon>
        <taxon>Streptomyces</taxon>
    </lineage>
</organism>
<dbReference type="RefSeq" id="WP_328337218.1">
    <property type="nucleotide sequence ID" value="NZ_CP107906.1"/>
</dbReference>
<gene>
    <name evidence="1" type="ORF">OHB29_07210</name>
</gene>
<dbReference type="Gene3D" id="3.40.50.12780">
    <property type="entry name" value="N-terminal domain of ligase-like"/>
    <property type="match status" value="1"/>
</dbReference>
<keyword evidence="2" id="KW-1185">Reference proteome</keyword>
<keyword evidence="1" id="KW-0436">Ligase</keyword>
<sequence>MSEVRVILHTDKRQTILREAQAEIRENQGRIPAENFYTGKLSAAWQRARGTRAYGAGEGRDDIGEFSLDRFRDLPVTPRQSLKARPLDFAAVSPTEASKYYETTGTTGQPTPTPRRAEDTIWNTVSVAEAWRPLLGSDERVVILLPSDIVPVADLVAGVCEYLDHAHIRAYPFATGISDWDRLESMWRTYRPTTVFVAPGVALQFTRLLAQRGQLDELNSSVERLMLLGEVNTAPFRARLGRWWNADVHDASYGSTETGTLAAACTHGRQHLLPAATYFELATPDGVVPLHDRGGHERGRLVVTPLNAHARPLLRLDTGDEVSVEADCPCGSAAPGITVHGRSSDGLRVRGTPLSVRAVEEVVYGVTDATGYLLEVDSEGSYARLLLERGIGAGRDGEPEECRRVQARSEELLGLRWDGVVFVNSLPANTKSGASQKSWKRSNIREVEVAR</sequence>
<accession>A0ABZ1NN67</accession>
<dbReference type="InterPro" id="IPR042099">
    <property type="entry name" value="ANL_N_sf"/>
</dbReference>
<protein>
    <submittedName>
        <fullName evidence="1">Phenylacetate--CoA ligase family protein</fullName>
    </submittedName>
</protein>
<dbReference type="PANTHER" id="PTHR36932">
    <property type="entry name" value="CAPSULAR POLYSACCHARIDE BIOSYNTHESIS PROTEIN"/>
    <property type="match status" value="1"/>
</dbReference>
<dbReference type="InterPro" id="IPR053158">
    <property type="entry name" value="CapK_Type1_Caps_Biosynth"/>
</dbReference>
<dbReference type="PANTHER" id="PTHR36932:SF1">
    <property type="entry name" value="CAPSULAR POLYSACCHARIDE BIOSYNTHESIS PROTEIN"/>
    <property type="match status" value="1"/>
</dbReference>